<comment type="caution">
    <text evidence="1">The sequence shown here is derived from an EMBL/GenBank/DDBJ whole genome shotgun (WGS) entry which is preliminary data.</text>
</comment>
<dbReference type="OrthoDB" id="7367687at2759"/>
<accession>A0A016WZG0</accession>
<reference evidence="2" key="1">
    <citation type="journal article" date="2015" name="Nat. Genet.">
        <title>The genome and transcriptome of the zoonotic hookworm Ancylostoma ceylanicum identify infection-specific gene families.</title>
        <authorList>
            <person name="Schwarz E.M."/>
            <person name="Hu Y."/>
            <person name="Antoshechkin I."/>
            <person name="Miller M.M."/>
            <person name="Sternberg P.W."/>
            <person name="Aroian R.V."/>
        </authorList>
    </citation>
    <scope>NUCLEOTIDE SEQUENCE</scope>
    <source>
        <strain evidence="2">HY135</strain>
    </source>
</reference>
<proteinExistence type="predicted"/>
<gene>
    <name evidence="1" type="primary">Acey_s0435.g1407</name>
    <name evidence="1" type="ORF">Y032_0435g1407</name>
</gene>
<dbReference type="EMBL" id="JARK01000035">
    <property type="protein sequence ID" value="EYC45214.1"/>
    <property type="molecule type" value="Genomic_DNA"/>
</dbReference>
<protein>
    <recommendedName>
        <fullName evidence="3">Transposase Helix-turn-helix domain-containing protein</fullName>
    </recommendedName>
</protein>
<keyword evidence="2" id="KW-1185">Reference proteome</keyword>
<name>A0A016WZG0_9BILA</name>
<sequence>MSMLYAARERRRPNVRYVRVDPRRSLSANQALVRLRYRFNDAQLDWITEKLAPMLGDDLLEPWAISKRLQVAMGIRYLCTNSHQIVVGDTLGCSQKTVSNIVGRVIEALNNPELVRQFIVFKPQCPEWCRRRANEFARIGKFISESWILT</sequence>
<organism evidence="1 2">
    <name type="scientific">Ancylostoma ceylanicum</name>
    <dbReference type="NCBI Taxonomy" id="53326"/>
    <lineage>
        <taxon>Eukaryota</taxon>
        <taxon>Metazoa</taxon>
        <taxon>Ecdysozoa</taxon>
        <taxon>Nematoda</taxon>
        <taxon>Chromadorea</taxon>
        <taxon>Rhabditida</taxon>
        <taxon>Rhabditina</taxon>
        <taxon>Rhabditomorpha</taxon>
        <taxon>Strongyloidea</taxon>
        <taxon>Ancylostomatidae</taxon>
        <taxon>Ancylostomatinae</taxon>
        <taxon>Ancylostoma</taxon>
    </lineage>
</organism>
<dbReference type="AlphaFoldDB" id="A0A016WZG0"/>
<evidence type="ECO:0000313" key="2">
    <source>
        <dbReference type="Proteomes" id="UP000024635"/>
    </source>
</evidence>
<evidence type="ECO:0008006" key="3">
    <source>
        <dbReference type="Google" id="ProtNLM"/>
    </source>
</evidence>
<dbReference type="Proteomes" id="UP000024635">
    <property type="component" value="Unassembled WGS sequence"/>
</dbReference>
<evidence type="ECO:0000313" key="1">
    <source>
        <dbReference type="EMBL" id="EYC45214.1"/>
    </source>
</evidence>